<name>A0A0N7H2R2_PSEFL</name>
<proteinExistence type="predicted"/>
<dbReference type="Proteomes" id="UP000059425">
    <property type="component" value="Chromosome"/>
</dbReference>
<evidence type="ECO:0000313" key="3">
    <source>
        <dbReference type="Proteomes" id="UP000059425"/>
    </source>
</evidence>
<reference evidence="3" key="1">
    <citation type="submission" date="2015-09" db="EMBL/GenBank/DDBJ databases">
        <title>Whole genome sequence of Pseudomonas fluorescens FW300-N2C3.</title>
        <authorList>
            <person name="Ray J."/>
            <person name="Melnyk R."/>
            <person name="Deutschbauer A."/>
        </authorList>
    </citation>
    <scope>NUCLEOTIDE SEQUENCE [LARGE SCALE GENOMIC DNA]</scope>
    <source>
        <strain evidence="3">FW300-N2C3</strain>
    </source>
</reference>
<dbReference type="AlphaFoldDB" id="A0A0N7H2R2"/>
<accession>A0A0N7H2R2</accession>
<evidence type="ECO:0000256" key="1">
    <source>
        <dbReference type="SAM" id="Phobius"/>
    </source>
</evidence>
<dbReference type="OrthoDB" id="6996091at2"/>
<feature type="transmembrane region" description="Helical" evidence="1">
    <location>
        <begin position="47"/>
        <end position="67"/>
    </location>
</feature>
<dbReference type="EMBL" id="CP012831">
    <property type="protein sequence ID" value="ALI09452.1"/>
    <property type="molecule type" value="Genomic_DNA"/>
</dbReference>
<keyword evidence="1" id="KW-0472">Membrane</keyword>
<sequence length="77" mass="8395">MKICDQCRSVILDENAACPRCAEKMRLSEEALFPASQPSKGLKILKWVFISIVVAVLAAVAVVVWIFNSLGPMPSFG</sequence>
<organism evidence="2 3">
    <name type="scientific">Pseudomonas fluorescens</name>
    <dbReference type="NCBI Taxonomy" id="294"/>
    <lineage>
        <taxon>Bacteria</taxon>
        <taxon>Pseudomonadati</taxon>
        <taxon>Pseudomonadota</taxon>
        <taxon>Gammaproteobacteria</taxon>
        <taxon>Pseudomonadales</taxon>
        <taxon>Pseudomonadaceae</taxon>
        <taxon>Pseudomonas</taxon>
    </lineage>
</organism>
<dbReference type="RefSeq" id="WP_060741605.1">
    <property type="nucleotide sequence ID" value="NZ_CP012831.1"/>
</dbReference>
<reference evidence="2 3" key="2">
    <citation type="journal article" date="2018" name="Nature">
        <title>Mutant phenotypes for thousands of bacterial genes of unknown function.</title>
        <authorList>
            <person name="Price M.N."/>
            <person name="Wetmore K.M."/>
            <person name="Waters R.J."/>
            <person name="Callaghan M."/>
            <person name="Ray J."/>
            <person name="Liu H."/>
            <person name="Kuehl J.V."/>
            <person name="Melnyk R.A."/>
            <person name="Lamson J.S."/>
            <person name="Suh Y."/>
            <person name="Carlson H.K."/>
            <person name="Esquivel Z."/>
            <person name="Sadeeshkumar H."/>
            <person name="Chakraborty R."/>
            <person name="Zane G.M."/>
            <person name="Rubin B.E."/>
            <person name="Wall J.D."/>
            <person name="Visel A."/>
            <person name="Bristow J."/>
            <person name="Blow M.J."/>
            <person name="Arkin A.P."/>
            <person name="Deutschbauer A.M."/>
        </authorList>
    </citation>
    <scope>NUCLEOTIDE SEQUENCE [LARGE SCALE GENOMIC DNA]</scope>
    <source>
        <strain evidence="2 3">FW300-N2C3</strain>
    </source>
</reference>
<gene>
    <name evidence="2" type="ORF">AO356_22405</name>
</gene>
<evidence type="ECO:0000313" key="2">
    <source>
        <dbReference type="EMBL" id="ALI09452.1"/>
    </source>
</evidence>
<protein>
    <submittedName>
        <fullName evidence="2">Uncharacterized protein</fullName>
    </submittedName>
</protein>
<keyword evidence="1" id="KW-1133">Transmembrane helix</keyword>
<keyword evidence="1" id="KW-0812">Transmembrane</keyword>